<dbReference type="SUPFAM" id="SSF55347">
    <property type="entry name" value="Glyceraldehyde-3-phosphate dehydrogenase-like, C-terminal domain"/>
    <property type="match status" value="1"/>
</dbReference>
<evidence type="ECO:0008006" key="6">
    <source>
        <dbReference type="Google" id="ProtNLM"/>
    </source>
</evidence>
<name>A0A024U6X4_9STRA</name>
<dbReference type="Pfam" id="PF22725">
    <property type="entry name" value="GFO_IDH_MocA_C3"/>
    <property type="match status" value="1"/>
</dbReference>
<proteinExistence type="inferred from homology"/>
<dbReference type="VEuPathDB" id="FungiDB:H310_06477"/>
<dbReference type="eggNOG" id="KOG2742">
    <property type="taxonomic scope" value="Eukaryota"/>
</dbReference>
<dbReference type="GO" id="GO:0000166">
    <property type="term" value="F:nucleotide binding"/>
    <property type="evidence" value="ECO:0007669"/>
    <property type="project" value="InterPro"/>
</dbReference>
<dbReference type="InterPro" id="IPR000683">
    <property type="entry name" value="Gfo/Idh/MocA-like_OxRdtase_N"/>
</dbReference>
<dbReference type="SUPFAM" id="SSF51735">
    <property type="entry name" value="NAD(P)-binding Rossmann-fold domains"/>
    <property type="match status" value="1"/>
</dbReference>
<dbReference type="Pfam" id="PF01408">
    <property type="entry name" value="GFO_IDH_MocA"/>
    <property type="match status" value="1"/>
</dbReference>
<organism evidence="5">
    <name type="scientific">Aphanomyces invadans</name>
    <dbReference type="NCBI Taxonomy" id="157072"/>
    <lineage>
        <taxon>Eukaryota</taxon>
        <taxon>Sar</taxon>
        <taxon>Stramenopiles</taxon>
        <taxon>Oomycota</taxon>
        <taxon>Saprolegniomycetes</taxon>
        <taxon>Saprolegniales</taxon>
        <taxon>Verrucalvaceae</taxon>
        <taxon>Aphanomyces</taxon>
    </lineage>
</organism>
<evidence type="ECO:0000259" key="3">
    <source>
        <dbReference type="Pfam" id="PF01408"/>
    </source>
</evidence>
<dbReference type="InterPro" id="IPR051317">
    <property type="entry name" value="Gfo/Idh/MocA_oxidoreduct"/>
</dbReference>
<evidence type="ECO:0000256" key="2">
    <source>
        <dbReference type="ARBA" id="ARBA00023002"/>
    </source>
</evidence>
<feature type="domain" description="Gfo/Idh/MocA-like oxidoreductase N-terminal" evidence="3">
    <location>
        <begin position="22"/>
        <end position="140"/>
    </location>
</feature>
<dbReference type="RefSeq" id="XP_008869788.1">
    <property type="nucleotide sequence ID" value="XM_008871566.1"/>
</dbReference>
<dbReference type="InterPro" id="IPR036291">
    <property type="entry name" value="NAD(P)-bd_dom_sf"/>
</dbReference>
<dbReference type="InterPro" id="IPR055170">
    <property type="entry name" value="GFO_IDH_MocA-like_dom"/>
</dbReference>
<dbReference type="GeneID" id="20083527"/>
<evidence type="ECO:0000259" key="4">
    <source>
        <dbReference type="Pfam" id="PF22725"/>
    </source>
</evidence>
<sequence>MNSESTFRMETHASAPHPTPLIRAGLVGFGTAATFFHVPLLQASGRFNITHVVERTHSRSRAILPNATIVRSVEALLEAAPPVDVIVIATPTNMHYVQAKLALQAKKHVVVDKPFCVTHAEATELVSLAAAQGVMLSVFHNRRWDSDFLTVQDLVRRDALGHVRYAEIHFDRYRPEPKHNWKEDPAVAGGGLLYDLGSHLVDQMLVLFGPPATIQCTVETQRDYGNNVGTDDYFCLTCHYDDGLVVVLTASMLVKELGPKFILRGTKGTFEKYGLDTQEASLRSGNSVRGPTFGEEDETMWGTWTEGPYAGNRVPSLRGNYVEFYQGVADAMKHGTPAPVLAEDAARVIQIVEHAKMTSHKRLDVAA</sequence>
<evidence type="ECO:0000313" key="5">
    <source>
        <dbReference type="EMBL" id="ETW01940.1"/>
    </source>
</evidence>
<evidence type="ECO:0000256" key="1">
    <source>
        <dbReference type="ARBA" id="ARBA00010928"/>
    </source>
</evidence>
<dbReference type="PANTHER" id="PTHR43708:SF5">
    <property type="entry name" value="CONSERVED EXPRESSED OXIDOREDUCTASE (EUROFUNG)-RELATED"/>
    <property type="match status" value="1"/>
</dbReference>
<comment type="similarity">
    <text evidence="1">Belongs to the Gfo/Idh/MocA family.</text>
</comment>
<dbReference type="OrthoDB" id="446809at2759"/>
<dbReference type="AlphaFoldDB" id="A0A024U6X4"/>
<reference evidence="5" key="1">
    <citation type="submission" date="2013-12" db="EMBL/GenBank/DDBJ databases">
        <title>The Genome Sequence of Aphanomyces invadans NJM9701.</title>
        <authorList>
            <consortium name="The Broad Institute Genomics Platform"/>
            <person name="Russ C."/>
            <person name="Tyler B."/>
            <person name="van West P."/>
            <person name="Dieguez-Uribeondo J."/>
            <person name="Young S.K."/>
            <person name="Zeng Q."/>
            <person name="Gargeya S."/>
            <person name="Fitzgerald M."/>
            <person name="Abouelleil A."/>
            <person name="Alvarado L."/>
            <person name="Chapman S.B."/>
            <person name="Gainer-Dewar J."/>
            <person name="Goldberg J."/>
            <person name="Griggs A."/>
            <person name="Gujja S."/>
            <person name="Hansen M."/>
            <person name="Howarth C."/>
            <person name="Imamovic A."/>
            <person name="Ireland A."/>
            <person name="Larimer J."/>
            <person name="McCowan C."/>
            <person name="Murphy C."/>
            <person name="Pearson M."/>
            <person name="Poon T.W."/>
            <person name="Priest M."/>
            <person name="Roberts A."/>
            <person name="Saif S."/>
            <person name="Shea T."/>
            <person name="Sykes S."/>
            <person name="Wortman J."/>
            <person name="Nusbaum C."/>
            <person name="Birren B."/>
        </authorList>
    </citation>
    <scope>NUCLEOTIDE SEQUENCE [LARGE SCALE GENOMIC DNA]</scope>
    <source>
        <strain evidence="5">NJM9701</strain>
    </source>
</reference>
<accession>A0A024U6X4</accession>
<protein>
    <recommendedName>
        <fullName evidence="6">Oxidoreductase</fullName>
    </recommendedName>
</protein>
<keyword evidence="2" id="KW-0560">Oxidoreductase</keyword>
<feature type="domain" description="GFO/IDH/MocA-like oxidoreductase" evidence="4">
    <location>
        <begin position="148"/>
        <end position="271"/>
    </location>
</feature>
<dbReference type="PANTHER" id="PTHR43708">
    <property type="entry name" value="CONSERVED EXPRESSED OXIDOREDUCTASE (EUROFUNG)"/>
    <property type="match status" value="1"/>
</dbReference>
<dbReference type="GO" id="GO:0016491">
    <property type="term" value="F:oxidoreductase activity"/>
    <property type="evidence" value="ECO:0007669"/>
    <property type="project" value="UniProtKB-KW"/>
</dbReference>
<dbReference type="STRING" id="157072.A0A024U6X4"/>
<dbReference type="Gene3D" id="3.40.50.720">
    <property type="entry name" value="NAD(P)-binding Rossmann-like Domain"/>
    <property type="match status" value="1"/>
</dbReference>
<gene>
    <name evidence="5" type="ORF">H310_06477</name>
</gene>
<dbReference type="Gene3D" id="3.30.360.10">
    <property type="entry name" value="Dihydrodipicolinate Reductase, domain 2"/>
    <property type="match status" value="1"/>
</dbReference>
<dbReference type="EMBL" id="KI913962">
    <property type="protein sequence ID" value="ETW01940.1"/>
    <property type="molecule type" value="Genomic_DNA"/>
</dbReference>